<keyword evidence="1" id="KW-0472">Membrane</keyword>
<feature type="transmembrane region" description="Helical" evidence="1">
    <location>
        <begin position="30"/>
        <end position="48"/>
    </location>
</feature>
<reference evidence="2 3" key="1">
    <citation type="submission" date="2017-05" db="EMBL/GenBank/DDBJ databases">
        <authorList>
            <person name="Varghese N."/>
            <person name="Submissions S."/>
        </authorList>
    </citation>
    <scope>NUCLEOTIDE SEQUENCE [LARGE SCALE GENOMIC DNA]</scope>
    <source>
        <strain evidence="2 3">DSM 27040</strain>
    </source>
</reference>
<feature type="transmembrane region" description="Helical" evidence="1">
    <location>
        <begin position="7"/>
        <end position="24"/>
    </location>
</feature>
<protein>
    <submittedName>
        <fullName evidence="2">Uncharacterized protein</fullName>
    </submittedName>
</protein>
<organism evidence="2 3">
    <name type="scientific">Saccharicrinis carchari</name>
    <dbReference type="NCBI Taxonomy" id="1168039"/>
    <lineage>
        <taxon>Bacteria</taxon>
        <taxon>Pseudomonadati</taxon>
        <taxon>Bacteroidota</taxon>
        <taxon>Bacteroidia</taxon>
        <taxon>Marinilabiliales</taxon>
        <taxon>Marinilabiliaceae</taxon>
        <taxon>Saccharicrinis</taxon>
    </lineage>
</organism>
<evidence type="ECO:0000256" key="1">
    <source>
        <dbReference type="SAM" id="Phobius"/>
    </source>
</evidence>
<sequence>MLKYLSFMLSFVGLLVILLSIFVFEIVPLMFAGVVLISVSLFMGLRYSKK</sequence>
<gene>
    <name evidence="2" type="ORF">SAMN06265379_103230</name>
</gene>
<name>A0A521CKH7_SACCC</name>
<dbReference type="Proteomes" id="UP000319040">
    <property type="component" value="Unassembled WGS sequence"/>
</dbReference>
<dbReference type="AlphaFoldDB" id="A0A521CKH7"/>
<accession>A0A521CKH7</accession>
<proteinExistence type="predicted"/>
<dbReference type="EMBL" id="FXTB01000003">
    <property type="protein sequence ID" value="SMO59938.1"/>
    <property type="molecule type" value="Genomic_DNA"/>
</dbReference>
<evidence type="ECO:0000313" key="3">
    <source>
        <dbReference type="Proteomes" id="UP000319040"/>
    </source>
</evidence>
<evidence type="ECO:0000313" key="2">
    <source>
        <dbReference type="EMBL" id="SMO59938.1"/>
    </source>
</evidence>
<keyword evidence="1" id="KW-0812">Transmembrane</keyword>
<keyword evidence="1" id="KW-1133">Transmembrane helix</keyword>
<keyword evidence="3" id="KW-1185">Reference proteome</keyword>